<dbReference type="Proteomes" id="UP000824533">
    <property type="component" value="Linkage Group LG18"/>
</dbReference>
<proteinExistence type="predicted"/>
<protein>
    <submittedName>
        <fullName evidence="1">Uncharacterized protein</fullName>
    </submittedName>
</protein>
<comment type="caution">
    <text evidence="1">The sequence shown here is derived from an EMBL/GenBank/DDBJ whole genome shotgun (WGS) entry which is preliminary data.</text>
</comment>
<sequence>MSEGESTLVDKSESSSFEDLASAAAHEIEEAKLAEAAATDKEKSSEQKQDEWQDLLGSGALLKKILKSGDESKGLRPQRGDICKISYDLKIRDSNHIVEKRDQLKIYLGDNELLQGLELALTLMYKGEECLLQIAPRFGYGETGLKPGESLGLIGEAESPKYEGPVIEPDTWLEAKLELHDWDDEPEHDTLPIAERMEIGIRRRTRGNWWYGRGEATLAVQLYRRALDVLDESEGGISDPTPSGDLTPISDALHALLDERLRVHNNMAAAQLKAGAYDAALQAVTRVLSCQPQNAKALYRKSRILSAMGRNSEALEAARAAAAAAPDDLGARREVQRCEQRTTKDKQSERTLAKRMLGTTKEPSSASAPDKKPNRAKMFVWGSLLISLLVGVASVLVYRYKMQAH</sequence>
<keyword evidence="2" id="KW-1185">Reference proteome</keyword>
<accession>A0ACC1CS14</accession>
<evidence type="ECO:0000313" key="2">
    <source>
        <dbReference type="Proteomes" id="UP000824533"/>
    </source>
</evidence>
<name>A0ACC1CS14_9NEOP</name>
<reference evidence="1 2" key="1">
    <citation type="journal article" date="2021" name="Front. Genet.">
        <title>Chromosome-Level Genome Assembly Reveals Significant Gene Expansion in the Toll and IMD Signaling Pathways of Dendrolimus kikuchii.</title>
        <authorList>
            <person name="Zhou J."/>
            <person name="Wu P."/>
            <person name="Xiong Z."/>
            <person name="Liu N."/>
            <person name="Zhao N."/>
            <person name="Ji M."/>
            <person name="Qiu Y."/>
            <person name="Yang B."/>
        </authorList>
    </citation>
    <scope>NUCLEOTIDE SEQUENCE [LARGE SCALE GENOMIC DNA]</scope>
    <source>
        <strain evidence="1">Ann1</strain>
    </source>
</reference>
<dbReference type="EMBL" id="CM034404">
    <property type="protein sequence ID" value="KAJ0174042.1"/>
    <property type="molecule type" value="Genomic_DNA"/>
</dbReference>
<gene>
    <name evidence="1" type="ORF">K1T71_010188</name>
</gene>
<evidence type="ECO:0000313" key="1">
    <source>
        <dbReference type="EMBL" id="KAJ0174042.1"/>
    </source>
</evidence>
<organism evidence="1 2">
    <name type="scientific">Dendrolimus kikuchii</name>
    <dbReference type="NCBI Taxonomy" id="765133"/>
    <lineage>
        <taxon>Eukaryota</taxon>
        <taxon>Metazoa</taxon>
        <taxon>Ecdysozoa</taxon>
        <taxon>Arthropoda</taxon>
        <taxon>Hexapoda</taxon>
        <taxon>Insecta</taxon>
        <taxon>Pterygota</taxon>
        <taxon>Neoptera</taxon>
        <taxon>Endopterygota</taxon>
        <taxon>Lepidoptera</taxon>
        <taxon>Glossata</taxon>
        <taxon>Ditrysia</taxon>
        <taxon>Bombycoidea</taxon>
        <taxon>Lasiocampidae</taxon>
        <taxon>Dendrolimus</taxon>
    </lineage>
</organism>